<accession>A0A4U5PT94</accession>
<proteinExistence type="inferred from homology"/>
<dbReference type="EMBL" id="RCHU01000597">
    <property type="protein sequence ID" value="TKS00603.1"/>
    <property type="molecule type" value="Genomic_DNA"/>
</dbReference>
<feature type="transmembrane region" description="Helical" evidence="8">
    <location>
        <begin position="67"/>
        <end position="86"/>
    </location>
</feature>
<evidence type="ECO:0000256" key="7">
    <source>
        <dbReference type="SAM" id="MobiDB-lite"/>
    </source>
</evidence>
<comment type="similarity">
    <text evidence="1">Belongs to the glycosyltransferase GT106 family.</text>
</comment>
<evidence type="ECO:0000256" key="2">
    <source>
        <dbReference type="ARBA" id="ARBA00022676"/>
    </source>
</evidence>
<evidence type="ECO:0000256" key="3">
    <source>
        <dbReference type="ARBA" id="ARBA00022679"/>
    </source>
</evidence>
<dbReference type="InterPro" id="IPR024709">
    <property type="entry name" value="FucosylTrfase_pln"/>
</dbReference>
<dbReference type="GO" id="GO:0006004">
    <property type="term" value="P:fucose metabolic process"/>
    <property type="evidence" value="ECO:0007669"/>
    <property type="project" value="UniProtKB-KW"/>
</dbReference>
<keyword evidence="5" id="KW-0119">Carbohydrate metabolism</keyword>
<protein>
    <recommendedName>
        <fullName evidence="6">O-fucosyltransferase family protein</fullName>
    </recommendedName>
</protein>
<dbReference type="InterPro" id="IPR019378">
    <property type="entry name" value="GDP-Fuc_O-FucTrfase"/>
</dbReference>
<keyword evidence="8" id="KW-0812">Transmembrane</keyword>
<evidence type="ECO:0000313" key="9">
    <source>
        <dbReference type="EMBL" id="TKS00603.1"/>
    </source>
</evidence>
<keyword evidence="2" id="KW-0328">Glycosyltransferase</keyword>
<dbReference type="PANTHER" id="PTHR31288">
    <property type="entry name" value="O-FUCOSYLTRANSFERASE FAMILY PROTEIN"/>
    <property type="match status" value="1"/>
</dbReference>
<keyword evidence="3" id="KW-0808">Transferase</keyword>
<organism evidence="9">
    <name type="scientific">Populus alba</name>
    <name type="common">White poplar</name>
    <dbReference type="NCBI Taxonomy" id="43335"/>
    <lineage>
        <taxon>Eukaryota</taxon>
        <taxon>Viridiplantae</taxon>
        <taxon>Streptophyta</taxon>
        <taxon>Embryophyta</taxon>
        <taxon>Tracheophyta</taxon>
        <taxon>Spermatophyta</taxon>
        <taxon>Magnoliopsida</taxon>
        <taxon>eudicotyledons</taxon>
        <taxon>Gunneridae</taxon>
        <taxon>Pentapetalae</taxon>
        <taxon>rosids</taxon>
        <taxon>fabids</taxon>
        <taxon>Malpighiales</taxon>
        <taxon>Salicaceae</taxon>
        <taxon>Saliceae</taxon>
        <taxon>Populus</taxon>
    </lineage>
</organism>
<sequence>MKNKPYNVVSSEGSGGDGNPPSSPPSPWRQTNGFSQCRRRLRSKVPLQYFRKDSLAAGIFGRRNIQFLLLLFFLYFSGLMMCVGRFSNFLRHSREPIAIYKSHLLLEKFWHDIETDNSTALELSSVWQFKRRMRVQKPCPVSTDRRHLGSVGVSSDPTGYLIVEANGGLNQQRSAICNAVAVAGILNAVLVIPSFGYNSVWKDPSEFRDIYDEDHFIATLEGYVKVVKELPNELISRYDHNITNIPHLRVEAWAPAKHYLGKVYPVLQEHGVIRIAPFANRLAMNVPSHIQLLRCITNYRALRFSSPITTLAQKLLNRMIERSAMTGGKYVSVHLRFEEDMVAFSCCLYDGGDAEKFEMDSFREKGWKGKFKKRDLDFVAGRNRIDGKCPLTPLEVGMMLRGMGFDNNTSIYLASGKLYKAEQNLAPLLKMFPLLYTKESLATSDELAPFQGYSSRLAALDYTVCLFSEVFVTTQGGNFPHFLMGHRRFLFNGHAKTIKPDKRMLVGLLENLTISWKDFKDDMDAMLLESDRKGMMIPRVRKFNRKNSIYTFPLPECDCLQSHDSSPVLSAIQPLLMDCYVQKQVALTVAMGRCVDSDFDHLRNSDIIHFVQDSIQAFFTLVEVFSVSSFFLAATSECLVFGCLRSSSCKV</sequence>
<reference evidence="9" key="1">
    <citation type="submission" date="2018-10" db="EMBL/GenBank/DDBJ databases">
        <title>Population genomic analysis revealed the cold adaptation of white poplar.</title>
        <authorList>
            <person name="Liu Y.-J."/>
        </authorList>
    </citation>
    <scope>NUCLEOTIDE SEQUENCE [LARGE SCALE GENOMIC DNA]</scope>
    <source>
        <strain evidence="9">PAL-ZL1</strain>
    </source>
</reference>
<gene>
    <name evidence="9" type="ORF">D5086_0000180420</name>
</gene>
<keyword evidence="8" id="KW-1133">Transmembrane helix</keyword>
<name>A0A4U5PT94_POPAL</name>
<evidence type="ECO:0000256" key="5">
    <source>
        <dbReference type="ARBA" id="ARBA00023277"/>
    </source>
</evidence>
<keyword evidence="4" id="KW-0294">Fucose metabolism</keyword>
<feature type="region of interest" description="Disordered" evidence="7">
    <location>
        <begin position="1"/>
        <end position="33"/>
    </location>
</feature>
<keyword evidence="8" id="KW-0472">Membrane</keyword>
<dbReference type="GO" id="GO:0016757">
    <property type="term" value="F:glycosyltransferase activity"/>
    <property type="evidence" value="ECO:0007669"/>
    <property type="project" value="UniProtKB-KW"/>
</dbReference>
<dbReference type="CDD" id="cd11299">
    <property type="entry name" value="O-FucT_plant"/>
    <property type="match status" value="1"/>
</dbReference>
<dbReference type="AlphaFoldDB" id="A0A4U5PT94"/>
<evidence type="ECO:0000256" key="8">
    <source>
        <dbReference type="SAM" id="Phobius"/>
    </source>
</evidence>
<dbReference type="Pfam" id="PF10250">
    <property type="entry name" value="O-FucT"/>
    <property type="match status" value="1"/>
</dbReference>
<evidence type="ECO:0000256" key="1">
    <source>
        <dbReference type="ARBA" id="ARBA00007737"/>
    </source>
</evidence>
<dbReference type="PANTHER" id="PTHR31288:SF8">
    <property type="entry name" value="O-FUCOSYLTRANSFERASE 10-RELATED"/>
    <property type="match status" value="1"/>
</dbReference>
<evidence type="ECO:0000256" key="4">
    <source>
        <dbReference type="ARBA" id="ARBA00023253"/>
    </source>
</evidence>
<evidence type="ECO:0000256" key="6">
    <source>
        <dbReference type="ARBA" id="ARBA00030350"/>
    </source>
</evidence>
<comment type="caution">
    <text evidence="9">The sequence shown here is derived from an EMBL/GenBank/DDBJ whole genome shotgun (WGS) entry which is preliminary data.</text>
</comment>
<dbReference type="STRING" id="43335.A0A4U5PT94"/>